<reference evidence="2" key="1">
    <citation type="journal article" date="2023" name="Mol. Biol. Evol.">
        <title>Third-Generation Sequencing Reveals the Adaptive Role of the Epigenome in Three Deep-Sea Polychaetes.</title>
        <authorList>
            <person name="Perez M."/>
            <person name="Aroh O."/>
            <person name="Sun Y."/>
            <person name="Lan Y."/>
            <person name="Juniper S.K."/>
            <person name="Young C.R."/>
            <person name="Angers B."/>
            <person name="Qian P.Y."/>
        </authorList>
    </citation>
    <scope>NUCLEOTIDE SEQUENCE</scope>
    <source>
        <strain evidence="2">R07B-5</strain>
    </source>
</reference>
<dbReference type="Proteomes" id="UP001209878">
    <property type="component" value="Unassembled WGS sequence"/>
</dbReference>
<name>A0AAD9KS00_RIDPI</name>
<comment type="caution">
    <text evidence="2">The sequence shown here is derived from an EMBL/GenBank/DDBJ whole genome shotgun (WGS) entry which is preliminary data.</text>
</comment>
<dbReference type="AlphaFoldDB" id="A0AAD9KS00"/>
<sequence length="431" mass="49110">MNPVLFDRRGTHYKFSAWPPVSCQMDDCRNKRNVKAIKMCLDPTIAVECGDRPPPLYVCEDCAEELRMEHAQYLVDILQPLQHVPLVCENKNCSSAKNIAVCTCFSTECASLSGFRPMRYCIACHQGKHGTSPAHIYHLSIPSVWSCDAELQSYLVEAIVSLLKEAQPLEDKRTVEMGEERTRPTQHALDDDDDVEGDTGDESKLLSRYGVWLMVELCKPRDDIPVEILGRLLAMLFQWFDATAYLPDDNVGKALERLKPHYVCNWLKEVSKTHLEVILSCLLPHPVEYARVGGHWDTLSSRTSQIKEGLNRLCCLIPYDIVTFEVWDYVIPFWLEAIRTEVPEEERGELKVLLCKVFDIDMSPLPFDVQRMYHFIAERFENTTAPVQEQNLSWLQVCACGCVCVWVGGCVSEWVGGWMSVWVGVCECGYV</sequence>
<protein>
    <submittedName>
        <fullName evidence="2">Uncharacterized protein</fullName>
    </submittedName>
</protein>
<dbReference type="PANTHER" id="PTHR21696:SF2">
    <property type="entry name" value="PROTEIN UNC-79 HOMOLOG"/>
    <property type="match status" value="1"/>
</dbReference>
<dbReference type="Pfam" id="PF14776">
    <property type="entry name" value="UNC-79"/>
    <property type="match status" value="1"/>
</dbReference>
<evidence type="ECO:0000313" key="2">
    <source>
        <dbReference type="EMBL" id="KAK2175633.1"/>
    </source>
</evidence>
<evidence type="ECO:0000313" key="3">
    <source>
        <dbReference type="Proteomes" id="UP001209878"/>
    </source>
</evidence>
<feature type="compositionally biased region" description="Acidic residues" evidence="1">
    <location>
        <begin position="190"/>
        <end position="200"/>
    </location>
</feature>
<dbReference type="PANTHER" id="PTHR21696">
    <property type="entry name" value="PROTEIN UNC-79 HOMOLOG"/>
    <property type="match status" value="1"/>
</dbReference>
<gene>
    <name evidence="2" type="ORF">NP493_718g04035</name>
</gene>
<proteinExistence type="predicted"/>
<dbReference type="EMBL" id="JAODUO010000718">
    <property type="protein sequence ID" value="KAK2175633.1"/>
    <property type="molecule type" value="Genomic_DNA"/>
</dbReference>
<dbReference type="InterPro" id="IPR024855">
    <property type="entry name" value="UNC79"/>
</dbReference>
<organism evidence="2 3">
    <name type="scientific">Ridgeia piscesae</name>
    <name type="common">Tubeworm</name>
    <dbReference type="NCBI Taxonomy" id="27915"/>
    <lineage>
        <taxon>Eukaryota</taxon>
        <taxon>Metazoa</taxon>
        <taxon>Spiralia</taxon>
        <taxon>Lophotrochozoa</taxon>
        <taxon>Annelida</taxon>
        <taxon>Polychaeta</taxon>
        <taxon>Sedentaria</taxon>
        <taxon>Canalipalpata</taxon>
        <taxon>Sabellida</taxon>
        <taxon>Siboglinidae</taxon>
        <taxon>Ridgeia</taxon>
    </lineage>
</organism>
<accession>A0AAD9KS00</accession>
<evidence type="ECO:0000256" key="1">
    <source>
        <dbReference type="SAM" id="MobiDB-lite"/>
    </source>
</evidence>
<keyword evidence="3" id="KW-1185">Reference proteome</keyword>
<feature type="region of interest" description="Disordered" evidence="1">
    <location>
        <begin position="175"/>
        <end position="200"/>
    </location>
</feature>